<sequence length="173" mass="18014">MSGLSGVPDILGLSKSSDFWPEIASTDDEDPVPSASKRLLSVALVSSGHRVRLFPMTSWSGCPGVKDCPVNACGSECECCLTSSEISEGLASCIPSIATQVQHAYARVCVVGLLSPATSVACASGHCCETALGGEDGGRRPVITGGTVRLCLSWGQSHSSHHCLRIRRGKILN</sequence>
<evidence type="ECO:0000313" key="1">
    <source>
        <dbReference type="EMBL" id="KAJ8795280.1"/>
    </source>
</evidence>
<evidence type="ECO:0000313" key="2">
    <source>
        <dbReference type="Proteomes" id="UP001159641"/>
    </source>
</evidence>
<reference evidence="1 2" key="1">
    <citation type="submission" date="2022-11" db="EMBL/GenBank/DDBJ databases">
        <title>Whole genome sequence of Eschrichtius robustus ER-17-0199.</title>
        <authorList>
            <person name="Bruniche-Olsen A."/>
            <person name="Black A.N."/>
            <person name="Fields C.J."/>
            <person name="Walden K."/>
            <person name="Dewoody J.A."/>
        </authorList>
    </citation>
    <scope>NUCLEOTIDE SEQUENCE [LARGE SCALE GENOMIC DNA]</scope>
    <source>
        <strain evidence="1">ER-17-0199</strain>
        <tissue evidence="1">Blubber</tissue>
    </source>
</reference>
<protein>
    <submittedName>
        <fullName evidence="1">Uncharacterized protein</fullName>
    </submittedName>
</protein>
<dbReference type="AlphaFoldDB" id="A0AB34HVU2"/>
<organism evidence="1 2">
    <name type="scientific">Eschrichtius robustus</name>
    <name type="common">California gray whale</name>
    <name type="synonym">Eschrichtius gibbosus</name>
    <dbReference type="NCBI Taxonomy" id="9764"/>
    <lineage>
        <taxon>Eukaryota</taxon>
        <taxon>Metazoa</taxon>
        <taxon>Chordata</taxon>
        <taxon>Craniata</taxon>
        <taxon>Vertebrata</taxon>
        <taxon>Euteleostomi</taxon>
        <taxon>Mammalia</taxon>
        <taxon>Eutheria</taxon>
        <taxon>Laurasiatheria</taxon>
        <taxon>Artiodactyla</taxon>
        <taxon>Whippomorpha</taxon>
        <taxon>Cetacea</taxon>
        <taxon>Mysticeti</taxon>
        <taxon>Eschrichtiidae</taxon>
        <taxon>Eschrichtius</taxon>
    </lineage>
</organism>
<gene>
    <name evidence="1" type="ORF">J1605_018295</name>
</gene>
<dbReference type="EMBL" id="JAIQCJ010000577">
    <property type="protein sequence ID" value="KAJ8795280.1"/>
    <property type="molecule type" value="Genomic_DNA"/>
</dbReference>
<keyword evidence="2" id="KW-1185">Reference proteome</keyword>
<dbReference type="Proteomes" id="UP001159641">
    <property type="component" value="Unassembled WGS sequence"/>
</dbReference>
<accession>A0AB34HVU2</accession>
<name>A0AB34HVU2_ESCRO</name>
<comment type="caution">
    <text evidence="1">The sequence shown here is derived from an EMBL/GenBank/DDBJ whole genome shotgun (WGS) entry which is preliminary data.</text>
</comment>
<proteinExistence type="predicted"/>